<evidence type="ECO:0000313" key="3">
    <source>
        <dbReference type="Proteomes" id="UP001162164"/>
    </source>
</evidence>
<accession>A0ABQ9J4V3</accession>
<proteinExistence type="predicted"/>
<organism evidence="2 3">
    <name type="scientific">Molorchus minor</name>
    <dbReference type="NCBI Taxonomy" id="1323400"/>
    <lineage>
        <taxon>Eukaryota</taxon>
        <taxon>Metazoa</taxon>
        <taxon>Ecdysozoa</taxon>
        <taxon>Arthropoda</taxon>
        <taxon>Hexapoda</taxon>
        <taxon>Insecta</taxon>
        <taxon>Pterygota</taxon>
        <taxon>Neoptera</taxon>
        <taxon>Endopterygota</taxon>
        <taxon>Coleoptera</taxon>
        <taxon>Polyphaga</taxon>
        <taxon>Cucujiformia</taxon>
        <taxon>Chrysomeloidea</taxon>
        <taxon>Cerambycidae</taxon>
        <taxon>Lamiinae</taxon>
        <taxon>Monochamini</taxon>
        <taxon>Molorchus</taxon>
    </lineage>
</organism>
<gene>
    <name evidence="2" type="ORF">NQ317_004618</name>
</gene>
<dbReference type="EMBL" id="JAPWTJ010001256">
    <property type="protein sequence ID" value="KAJ8973020.1"/>
    <property type="molecule type" value="Genomic_DNA"/>
</dbReference>
<name>A0ABQ9J4V3_9CUCU</name>
<evidence type="ECO:0000256" key="1">
    <source>
        <dbReference type="SAM" id="MobiDB-lite"/>
    </source>
</evidence>
<comment type="caution">
    <text evidence="2">The sequence shown here is derived from an EMBL/GenBank/DDBJ whole genome shotgun (WGS) entry which is preliminary data.</text>
</comment>
<dbReference type="Proteomes" id="UP001162164">
    <property type="component" value="Unassembled WGS sequence"/>
</dbReference>
<protein>
    <submittedName>
        <fullName evidence="2">Uncharacterized protein</fullName>
    </submittedName>
</protein>
<evidence type="ECO:0000313" key="2">
    <source>
        <dbReference type="EMBL" id="KAJ8973020.1"/>
    </source>
</evidence>
<sequence length="90" mass="10110">MIVIARDGSYKCATSAIYHPLVENTLEAVAVPYEHCTQIDVCLLEDHFRALREDTQSLPEQVSTLFGRDSEQEEEISRATNRHASLTVSC</sequence>
<feature type="region of interest" description="Disordered" evidence="1">
    <location>
        <begin position="67"/>
        <end position="90"/>
    </location>
</feature>
<reference evidence="2" key="1">
    <citation type="journal article" date="2023" name="Insect Mol. Biol.">
        <title>Genome sequencing provides insights into the evolution of gene families encoding plant cell wall-degrading enzymes in longhorned beetles.</title>
        <authorList>
            <person name="Shin N.R."/>
            <person name="Okamura Y."/>
            <person name="Kirsch R."/>
            <person name="Pauchet Y."/>
        </authorList>
    </citation>
    <scope>NUCLEOTIDE SEQUENCE</scope>
    <source>
        <strain evidence="2">MMC_N1</strain>
    </source>
</reference>
<keyword evidence="3" id="KW-1185">Reference proteome</keyword>
<feature type="compositionally biased region" description="Polar residues" evidence="1">
    <location>
        <begin position="78"/>
        <end position="90"/>
    </location>
</feature>